<protein>
    <submittedName>
        <fullName evidence="1">SWI2/SNF2 ATPase, non-canonical Walker A motif</fullName>
    </submittedName>
</protein>
<keyword evidence="2" id="KW-1185">Reference proteome</keyword>
<evidence type="ECO:0000313" key="1">
    <source>
        <dbReference type="EMBL" id="QWM89582.1"/>
    </source>
</evidence>
<evidence type="ECO:0000313" key="2">
    <source>
        <dbReference type="Proteomes" id="UP000827372"/>
    </source>
</evidence>
<dbReference type="KEGG" id="vg:75691545"/>
<dbReference type="GeneID" id="75691545"/>
<dbReference type="Proteomes" id="UP000827372">
    <property type="component" value="Segment"/>
</dbReference>
<organism evidence="1 2">
    <name type="scientific">uncultured phage cr91_1</name>
    <dbReference type="NCBI Taxonomy" id="2986403"/>
    <lineage>
        <taxon>Viruses</taxon>
        <taxon>Duplodnaviria</taxon>
        <taxon>Heunggongvirae</taxon>
        <taxon>Uroviricota</taxon>
        <taxon>Caudoviricetes</taxon>
        <taxon>Crassvirales</taxon>
        <taxon>Intestiviridae</taxon>
        <taxon>Crudevirinae</taxon>
        <taxon>Drivevirus</taxon>
        <taxon>Drivevirus gastrointestinalis</taxon>
    </lineage>
</organism>
<dbReference type="EMBL" id="MZ130480">
    <property type="protein sequence ID" value="QWM89582.1"/>
    <property type="molecule type" value="Genomic_DNA"/>
</dbReference>
<dbReference type="RefSeq" id="YP_010359154.1">
    <property type="nucleotide sequence ID" value="NC_062770.1"/>
</dbReference>
<sequence>MIMKTLDLMYDKLADKWGIDNRGNGTVHCIKPMEYTKLIMVILKRMQAKNPDLKVFIAVDSYYTRKNIVDTLKENNINQDHITILSETYINAKYRYTYNLAIFVGLERYSLYVNCVGTTSDFHLFIITKDVIKTDDLAEIYKHYPAVNTELSANDLNAVNLSSPVEERRVGCILPTADKELYDKYTDFITQCMNIFGDFDNITKARIGDTKAGISGTEFRNQLALDNGWSPELDMSIGFNRQVDECYNPNILLDKATTCYEIMRNRSNLLTDSDAKLPMILSLVLGNPDKQIMIISKRGDYAAKVTKYLEEYGVAVGDYHDCIEPKLLLDENGIPVTYSKKSQKCGQPRYIKSKAISSLNERLFQEGRLKVLSVKNSSSDELRINVDMWIITSPLCDEVTALKYRFNKVMFNSTPHIIYKVFMQGTVEETKLTQLKPNHYTDVTTTLSRDTNFDENNCGIVCG</sequence>
<reference evidence="1 2" key="1">
    <citation type="submission" date="2021-04" db="EMBL/GenBank/DDBJ databases">
        <authorList>
            <person name="Shkoporov A.N."/>
            <person name="Stockdale S.R."/>
            <person name="Guerin E."/>
            <person name="Ross R.P."/>
            <person name="Hill C."/>
        </authorList>
    </citation>
    <scope>NUCLEOTIDE SEQUENCE [LARGE SCALE GENOMIC DNA]</scope>
    <source>
        <strain evidence="2">cr91_1</strain>
    </source>
</reference>
<name>A0AAE7RVI4_9CAUD</name>
<accession>A0AAE7RVI4</accession>
<proteinExistence type="predicted"/>
<gene>
    <name evidence="1" type="primary">gp_16352</name>
</gene>